<keyword evidence="4 7" id="KW-0812">Transmembrane</keyword>
<feature type="transmembrane region" description="Helical" evidence="7">
    <location>
        <begin position="189"/>
        <end position="212"/>
    </location>
</feature>
<comment type="caution">
    <text evidence="10">The sequence shown here is derived from an EMBL/GenBank/DDBJ whole genome shotgun (WGS) entry which is preliminary data.</text>
</comment>
<evidence type="ECO:0000256" key="1">
    <source>
        <dbReference type="ARBA" id="ARBA00004651"/>
    </source>
</evidence>
<evidence type="ECO:0000256" key="7">
    <source>
        <dbReference type="RuleBase" id="RU367016"/>
    </source>
</evidence>
<feature type="chain" id="PRO_5046085644" evidence="8">
    <location>
        <begin position="27"/>
        <end position="232"/>
    </location>
</feature>
<organism evidence="10 11">
    <name type="scientific">Nocardioides caricicola</name>
    <dbReference type="NCBI Taxonomy" id="634770"/>
    <lineage>
        <taxon>Bacteria</taxon>
        <taxon>Bacillati</taxon>
        <taxon>Actinomycetota</taxon>
        <taxon>Actinomycetes</taxon>
        <taxon>Propionibacteriales</taxon>
        <taxon>Nocardioidaceae</taxon>
        <taxon>Nocardioides</taxon>
    </lineage>
</organism>
<feature type="transmembrane region" description="Helical" evidence="7">
    <location>
        <begin position="37"/>
        <end position="56"/>
    </location>
</feature>
<proteinExistence type="inferred from homology"/>
<keyword evidence="3 7" id="KW-1003">Cell membrane</keyword>
<accession>A0ABW0N4V3</accession>
<gene>
    <name evidence="10" type="ORF">ACFPKY_18310</name>
</gene>
<feature type="transmembrane region" description="Helical" evidence="7">
    <location>
        <begin position="76"/>
        <end position="98"/>
    </location>
</feature>
<dbReference type="InterPro" id="IPR032816">
    <property type="entry name" value="VTT_dom"/>
</dbReference>
<feature type="signal peptide" evidence="8">
    <location>
        <begin position="1"/>
        <end position="26"/>
    </location>
</feature>
<dbReference type="RefSeq" id="WP_345173886.1">
    <property type="nucleotide sequence ID" value="NZ_BAABFQ010000005.1"/>
</dbReference>
<comment type="similarity">
    <text evidence="2 7">Belongs to the DedA family.</text>
</comment>
<evidence type="ECO:0000256" key="2">
    <source>
        <dbReference type="ARBA" id="ARBA00010792"/>
    </source>
</evidence>
<dbReference type="EMBL" id="JBHSMD010000006">
    <property type="protein sequence ID" value="MFC5495071.1"/>
    <property type="molecule type" value="Genomic_DNA"/>
</dbReference>
<keyword evidence="6 7" id="KW-0472">Membrane</keyword>
<dbReference type="Pfam" id="PF09335">
    <property type="entry name" value="VTT_dom"/>
    <property type="match status" value="1"/>
</dbReference>
<keyword evidence="11" id="KW-1185">Reference proteome</keyword>
<evidence type="ECO:0000256" key="8">
    <source>
        <dbReference type="SAM" id="SignalP"/>
    </source>
</evidence>
<sequence>MRKYWLLWAWLSICLLLAVGAYSVAADQPPVEGPEDSWPYVAVFALVLGDAVIAVLPGETTLNTASTLAAQGVLELHWVMLAGALGAVVGDSALYWIARLFRPRVQARLDSALKNPKVAAAQEIVGSTTTELIVFGRYLPGMRFVVNASMGLSGHPYRDFVRWSSLGGTLWAVYNCSVAYLVGTALVDAPLASVVMSALASTVVVAIVFLVVARRVRRERRSGSVDQDAPTS</sequence>
<reference evidence="11" key="1">
    <citation type="journal article" date="2019" name="Int. J. Syst. Evol. Microbiol.">
        <title>The Global Catalogue of Microorganisms (GCM) 10K type strain sequencing project: providing services to taxonomists for standard genome sequencing and annotation.</title>
        <authorList>
            <consortium name="The Broad Institute Genomics Platform"/>
            <consortium name="The Broad Institute Genome Sequencing Center for Infectious Disease"/>
            <person name="Wu L."/>
            <person name="Ma J."/>
        </authorList>
    </citation>
    <scope>NUCLEOTIDE SEQUENCE [LARGE SCALE GENOMIC DNA]</scope>
    <source>
        <strain evidence="11">KACC 13778</strain>
    </source>
</reference>
<evidence type="ECO:0000256" key="4">
    <source>
        <dbReference type="ARBA" id="ARBA00022692"/>
    </source>
</evidence>
<dbReference type="PANTHER" id="PTHR30353">
    <property type="entry name" value="INNER MEMBRANE PROTEIN DEDA-RELATED"/>
    <property type="match status" value="1"/>
</dbReference>
<evidence type="ECO:0000256" key="5">
    <source>
        <dbReference type="ARBA" id="ARBA00022989"/>
    </source>
</evidence>
<evidence type="ECO:0000256" key="6">
    <source>
        <dbReference type="ARBA" id="ARBA00023136"/>
    </source>
</evidence>
<protein>
    <submittedName>
        <fullName evidence="10">DedA family protein</fullName>
    </submittedName>
</protein>
<dbReference type="Proteomes" id="UP001595956">
    <property type="component" value="Unassembled WGS sequence"/>
</dbReference>
<feature type="domain" description="VTT" evidence="9">
    <location>
        <begin position="68"/>
        <end position="178"/>
    </location>
</feature>
<keyword evidence="5 7" id="KW-1133">Transmembrane helix</keyword>
<evidence type="ECO:0000313" key="11">
    <source>
        <dbReference type="Proteomes" id="UP001595956"/>
    </source>
</evidence>
<name>A0ABW0N4V3_9ACTN</name>
<evidence type="ECO:0000256" key="3">
    <source>
        <dbReference type="ARBA" id="ARBA00022475"/>
    </source>
</evidence>
<dbReference type="InterPro" id="IPR032818">
    <property type="entry name" value="DedA-like"/>
</dbReference>
<evidence type="ECO:0000259" key="9">
    <source>
        <dbReference type="Pfam" id="PF09335"/>
    </source>
</evidence>
<dbReference type="PANTHER" id="PTHR30353:SF0">
    <property type="entry name" value="TRANSMEMBRANE PROTEIN"/>
    <property type="match status" value="1"/>
</dbReference>
<keyword evidence="8" id="KW-0732">Signal</keyword>
<evidence type="ECO:0000313" key="10">
    <source>
        <dbReference type="EMBL" id="MFC5495071.1"/>
    </source>
</evidence>
<comment type="subcellular location">
    <subcellularLocation>
        <location evidence="1 7">Cell membrane</location>
        <topology evidence="1 7">Multi-pass membrane protein</topology>
    </subcellularLocation>
</comment>
<feature type="transmembrane region" description="Helical" evidence="7">
    <location>
        <begin position="160"/>
        <end position="183"/>
    </location>
</feature>